<keyword evidence="2" id="KW-0677">Repeat</keyword>
<reference evidence="5" key="2">
    <citation type="submission" date="2022-06" db="UniProtKB">
        <authorList>
            <consortium name="EnsemblMetazoa"/>
        </authorList>
    </citation>
    <scope>IDENTIFICATION</scope>
    <source>
        <strain evidence="5">DF5081</strain>
    </source>
</reference>
<dbReference type="InterPro" id="IPR039468">
    <property type="entry name" value="WDR19_WD40_rpt"/>
</dbReference>
<dbReference type="GO" id="GO:0035721">
    <property type="term" value="P:intraciliary retrograde transport"/>
    <property type="evidence" value="ECO:0007669"/>
    <property type="project" value="InterPro"/>
</dbReference>
<dbReference type="AlphaFoldDB" id="A0A8R1I9R3"/>
<dbReference type="SUPFAM" id="SSF69322">
    <property type="entry name" value="Tricorn protease domain 2"/>
    <property type="match status" value="1"/>
</dbReference>
<dbReference type="InterPro" id="IPR036322">
    <property type="entry name" value="WD40_repeat_dom_sf"/>
</dbReference>
<dbReference type="GO" id="GO:0030991">
    <property type="term" value="C:intraciliary transport particle A"/>
    <property type="evidence" value="ECO:0007669"/>
    <property type="project" value="TreeGrafter"/>
</dbReference>
<evidence type="ECO:0000259" key="4">
    <source>
        <dbReference type="Pfam" id="PF23389"/>
    </source>
</evidence>
<dbReference type="Gene3D" id="2.130.10.10">
    <property type="entry name" value="YVTN repeat-like/Quinoprotein amine dehydrogenase"/>
    <property type="match status" value="1"/>
</dbReference>
<evidence type="ECO:0000313" key="5">
    <source>
        <dbReference type="EnsemblMetazoa" id="CJA18144.1"/>
    </source>
</evidence>
<name>A0A8R1I9R3_CAEJA</name>
<sequence length="720" mass="79662">MRLVFVCPAKNRFDAHDAKPPTPVEFRPYTDLSSQLQYRKGEEDHGNGPIIHRWRPNGHTMAVACADSVIYYDKKGNVIDALTPTGKVVDIAWDKEGDVLAIAVANSGTILLWDVNSRNTDTVESGAASSKEMPTCLAWSPTSPHLVVGNNAGNMMVYNHRTSRRISLMGKHQRSVTQLKITPDDLIVSCSDDNTLSVTSMEGNTVSSSTCNGEPTNLGYGSVNRKGGNGIIMVSAVTNRKILLLAAINQLEDPVNLQFQEKYGSIHSYTWFNDGYILIGFDRGYIISISAHRNEIGSEINSFLEFRTQLAAIAVSSSFNKLLTLGDGMLKVRDLEDISNVSMMTEIDPNTYTKPPDLASIDITEDGQLVAVSSVVGVLSCFVTKMPSLAASYMTSVCYLTNLTQVTVVAEVDKKGATTLELGIEPTVMGLGPLNLAVANNNTVFFYEYHTPAQVQAAQQLQSTQSAVDKPTIVNAEPINRVEYLSTVTNIQLNSIFVAVHFGNRLRLHRIRNSEHSPSMEFPEENRNATLYSYALTDNFLIFTTSNNYIVYFSLMEWAIVSEYRHVVPIRSIFPHPTNVICCCFDDRLDAIIYSAVDDEVYKLPSVGSSAHYKGCLWETFVIDKNTFAVFDSQNIYVFLLTKQHIEGTPIVYVSPTRLPYGYTPLSVNKGIVTNLMANGKLTSILLDSHKTESQISDKSDGVVDDILKRSLLMHRYVRG</sequence>
<dbReference type="PANTHER" id="PTHR14920">
    <property type="entry name" value="OSMOTIC AVOIDANCE ABNORMAL PROTEIN 1/WD REPEAT MEMBRANE PROTEIN"/>
    <property type="match status" value="1"/>
</dbReference>
<dbReference type="SMART" id="SM00320">
    <property type="entry name" value="WD40"/>
    <property type="match status" value="5"/>
</dbReference>
<dbReference type="Proteomes" id="UP000005237">
    <property type="component" value="Unassembled WGS sequence"/>
</dbReference>
<dbReference type="GO" id="GO:0005929">
    <property type="term" value="C:cilium"/>
    <property type="evidence" value="ECO:0007669"/>
    <property type="project" value="TreeGrafter"/>
</dbReference>
<feature type="domain" description="WDR19 WD40 repeat" evidence="3">
    <location>
        <begin position="397"/>
        <end position="690"/>
    </location>
</feature>
<evidence type="ECO:0000256" key="1">
    <source>
        <dbReference type="ARBA" id="ARBA00022574"/>
    </source>
</evidence>
<feature type="domain" description="WDR19 first beta-propeller" evidence="4">
    <location>
        <begin position="51"/>
        <end position="376"/>
    </location>
</feature>
<dbReference type="EnsemblMetazoa" id="CJA18144.1">
    <property type="protein sequence ID" value="CJA18144.1"/>
    <property type="gene ID" value="WBGene00137348"/>
</dbReference>
<protein>
    <submittedName>
        <fullName evidence="5">WD_REPEATS_REGION domain-containing protein</fullName>
    </submittedName>
</protein>
<proteinExistence type="predicted"/>
<dbReference type="Pfam" id="PF23389">
    <property type="entry name" value="Beta-prop_WDR19_1st"/>
    <property type="match status" value="1"/>
</dbReference>
<accession>A0A8R1I9R3</accession>
<dbReference type="Pfam" id="PF15911">
    <property type="entry name" value="Beta-prop_WDR19_2nd"/>
    <property type="match status" value="1"/>
</dbReference>
<dbReference type="InterPro" id="IPR040379">
    <property type="entry name" value="WDR19/dyf-2"/>
</dbReference>
<dbReference type="InterPro" id="IPR001680">
    <property type="entry name" value="WD40_rpt"/>
</dbReference>
<evidence type="ECO:0000313" key="6">
    <source>
        <dbReference type="Proteomes" id="UP000005237"/>
    </source>
</evidence>
<evidence type="ECO:0000259" key="3">
    <source>
        <dbReference type="Pfam" id="PF15911"/>
    </source>
</evidence>
<dbReference type="GO" id="GO:0060271">
    <property type="term" value="P:cilium assembly"/>
    <property type="evidence" value="ECO:0007669"/>
    <property type="project" value="TreeGrafter"/>
</dbReference>
<evidence type="ECO:0000256" key="2">
    <source>
        <dbReference type="ARBA" id="ARBA00022737"/>
    </source>
</evidence>
<keyword evidence="1" id="KW-0853">WD repeat</keyword>
<dbReference type="InterPro" id="IPR057855">
    <property type="entry name" value="Beta-prop_WDR19_1st"/>
</dbReference>
<dbReference type="SUPFAM" id="SSF50978">
    <property type="entry name" value="WD40 repeat-like"/>
    <property type="match status" value="1"/>
</dbReference>
<dbReference type="InterPro" id="IPR015943">
    <property type="entry name" value="WD40/YVTN_repeat-like_dom_sf"/>
</dbReference>
<reference evidence="6" key="1">
    <citation type="submission" date="2010-08" db="EMBL/GenBank/DDBJ databases">
        <authorList>
            <consortium name="Caenorhabditis japonica Sequencing Consortium"/>
            <person name="Wilson R.K."/>
        </authorList>
    </citation>
    <scope>NUCLEOTIDE SEQUENCE [LARGE SCALE GENOMIC DNA]</scope>
    <source>
        <strain evidence="6">DF5081</strain>
    </source>
</reference>
<keyword evidence="6" id="KW-1185">Reference proteome</keyword>
<organism evidence="5 6">
    <name type="scientific">Caenorhabditis japonica</name>
    <dbReference type="NCBI Taxonomy" id="281687"/>
    <lineage>
        <taxon>Eukaryota</taxon>
        <taxon>Metazoa</taxon>
        <taxon>Ecdysozoa</taxon>
        <taxon>Nematoda</taxon>
        <taxon>Chromadorea</taxon>
        <taxon>Rhabditida</taxon>
        <taxon>Rhabditina</taxon>
        <taxon>Rhabditomorpha</taxon>
        <taxon>Rhabditoidea</taxon>
        <taxon>Rhabditidae</taxon>
        <taxon>Peloderinae</taxon>
        <taxon>Caenorhabditis</taxon>
    </lineage>
</organism>
<dbReference type="PANTHER" id="PTHR14920:SF0">
    <property type="entry name" value="WD REPEAT DOMAIN 19"/>
    <property type="match status" value="1"/>
</dbReference>